<reference evidence="1" key="1">
    <citation type="submission" date="2016-08" db="EMBL/GenBank/DDBJ databases">
        <title>Complete genome of Cloacibacillus porcorum.</title>
        <authorList>
            <person name="Looft T."/>
            <person name="Bayles D.O."/>
            <person name="Alt D.P."/>
        </authorList>
    </citation>
    <scope>NUCLEOTIDE SEQUENCE [LARGE SCALE GENOMIC DNA]</scope>
    <source>
        <strain evidence="1">CL-84</strain>
    </source>
</reference>
<dbReference type="RefSeq" id="WP_066741803.1">
    <property type="nucleotide sequence ID" value="NZ_CP016757.1"/>
</dbReference>
<dbReference type="GeneID" id="83056376"/>
<dbReference type="EMBL" id="CP016757">
    <property type="protein sequence ID" value="ANZ43755.1"/>
    <property type="molecule type" value="Genomic_DNA"/>
</dbReference>
<dbReference type="Gene3D" id="3.40.50.1000">
    <property type="entry name" value="HAD superfamily/HAD-like"/>
    <property type="match status" value="1"/>
</dbReference>
<evidence type="ECO:0008006" key="3">
    <source>
        <dbReference type="Google" id="ProtNLM"/>
    </source>
</evidence>
<dbReference type="SUPFAM" id="SSF56784">
    <property type="entry name" value="HAD-like"/>
    <property type="match status" value="1"/>
</dbReference>
<dbReference type="AlphaFoldDB" id="A0A1B2I1A0"/>
<keyword evidence="2" id="KW-1185">Reference proteome</keyword>
<sequence length="304" mass="34764">MPNIIAVIWDFDKTLVDGYMQDPIFKEYGVDAESFWAEVNALPQMYLETQNVRVNPDTIYLSHFIHCVKRGIFPGLNNRKLYDFGRELNFYPGVPEIFDTINNLLRGEAKYEEYDIKVEQYIVSTGMTQVIRGSSVMPYVKNVWGCELIEEAGADGVPVISEVGYTIDNTTKTRALFEINKGVWLSDGRIEVNTNIPEEQRRVNFKNMIYIADGPSDVPAFSVVNKNGGATFAIYPRGNRKAFAQAEQLRMDGRVNMFAEADYRENTTAYMWITEKIKEMAEHIYGSEREKVFDNISAAPRHLS</sequence>
<dbReference type="STRING" id="1197717.BED41_00735"/>
<name>A0A1B2I1A0_9BACT</name>
<dbReference type="Proteomes" id="UP000093044">
    <property type="component" value="Chromosome"/>
</dbReference>
<dbReference type="InterPro" id="IPR036412">
    <property type="entry name" value="HAD-like_sf"/>
</dbReference>
<evidence type="ECO:0000313" key="2">
    <source>
        <dbReference type="Proteomes" id="UP000093044"/>
    </source>
</evidence>
<organism evidence="1 2">
    <name type="scientific">Cloacibacillus porcorum</name>
    <dbReference type="NCBI Taxonomy" id="1197717"/>
    <lineage>
        <taxon>Bacteria</taxon>
        <taxon>Thermotogati</taxon>
        <taxon>Synergistota</taxon>
        <taxon>Synergistia</taxon>
        <taxon>Synergistales</taxon>
        <taxon>Synergistaceae</taxon>
        <taxon>Cloacibacillus</taxon>
    </lineage>
</organism>
<evidence type="ECO:0000313" key="1">
    <source>
        <dbReference type="EMBL" id="ANZ43755.1"/>
    </source>
</evidence>
<proteinExistence type="predicted"/>
<accession>A0A1B2I1A0</accession>
<dbReference type="InterPro" id="IPR023214">
    <property type="entry name" value="HAD_sf"/>
</dbReference>
<protein>
    <recommendedName>
        <fullName evidence="3">Haloacid dehalogenase-like hydrolase</fullName>
    </recommendedName>
</protein>
<gene>
    <name evidence="1" type="ORF">BED41_00735</name>
</gene>
<dbReference type="OrthoDB" id="9785423at2"/>
<dbReference type="KEGG" id="cpor:BED41_00735"/>